<evidence type="ECO:0000256" key="4">
    <source>
        <dbReference type="ARBA" id="ARBA00022679"/>
    </source>
</evidence>
<dbReference type="InterPro" id="IPR012734">
    <property type="entry name" value="DhaK_ATP"/>
</dbReference>
<evidence type="ECO:0000256" key="9">
    <source>
        <dbReference type="ARBA" id="ARBA00047974"/>
    </source>
</evidence>
<keyword evidence="8" id="KW-0067">ATP-binding</keyword>
<dbReference type="Pfam" id="PF02734">
    <property type="entry name" value="Dak2"/>
    <property type="match status" value="1"/>
</dbReference>
<feature type="domain" description="DhaK" evidence="12">
    <location>
        <begin position="11"/>
        <end position="359"/>
    </location>
</feature>
<evidence type="ECO:0000259" key="12">
    <source>
        <dbReference type="PROSITE" id="PS51481"/>
    </source>
</evidence>
<comment type="catalytic activity">
    <reaction evidence="10">
        <text>dihydroxyacetone + ATP = dihydroxyacetone phosphate + ADP + H(+)</text>
        <dbReference type="Rhea" id="RHEA:15773"/>
        <dbReference type="ChEBI" id="CHEBI:15378"/>
        <dbReference type="ChEBI" id="CHEBI:16016"/>
        <dbReference type="ChEBI" id="CHEBI:30616"/>
        <dbReference type="ChEBI" id="CHEBI:57642"/>
        <dbReference type="ChEBI" id="CHEBI:456216"/>
        <dbReference type="EC" id="2.7.1.29"/>
    </reaction>
</comment>
<evidence type="ECO:0000256" key="2">
    <source>
        <dbReference type="ARBA" id="ARBA00004778"/>
    </source>
</evidence>
<dbReference type="Gene3D" id="3.40.50.10440">
    <property type="entry name" value="Dihydroxyacetone kinase, domain 1"/>
    <property type="match status" value="1"/>
</dbReference>
<dbReference type="PANTHER" id="PTHR28629:SF1">
    <property type="entry name" value="YALI0F01606P"/>
    <property type="match status" value="1"/>
</dbReference>
<dbReference type="Gene3D" id="3.30.1180.20">
    <property type="entry name" value="Dihydroxyacetone kinase, domain 2"/>
    <property type="match status" value="1"/>
</dbReference>
<comment type="similarity">
    <text evidence="3">Belongs to the dihydroxyacetone kinase (DAK) family.</text>
</comment>
<evidence type="ECO:0000259" key="11">
    <source>
        <dbReference type="PROSITE" id="PS51480"/>
    </source>
</evidence>
<evidence type="ECO:0000256" key="5">
    <source>
        <dbReference type="ARBA" id="ARBA00022741"/>
    </source>
</evidence>
<dbReference type="PANTHER" id="PTHR28629">
    <property type="entry name" value="TRIOKINASE/FMN CYCLASE"/>
    <property type="match status" value="1"/>
</dbReference>
<evidence type="ECO:0008006" key="15">
    <source>
        <dbReference type="Google" id="ProtNLM"/>
    </source>
</evidence>
<dbReference type="SUPFAM" id="SSF101473">
    <property type="entry name" value="DhaL-like"/>
    <property type="match status" value="1"/>
</dbReference>
<feature type="domain" description="DhaL" evidence="11">
    <location>
        <begin position="397"/>
        <end position="600"/>
    </location>
</feature>
<comment type="catalytic activity">
    <reaction evidence="9">
        <text>D-glyceraldehyde + ATP = D-glyceraldehyde 3-phosphate + ADP + H(+)</text>
        <dbReference type="Rhea" id="RHEA:13941"/>
        <dbReference type="ChEBI" id="CHEBI:15378"/>
        <dbReference type="ChEBI" id="CHEBI:17378"/>
        <dbReference type="ChEBI" id="CHEBI:30616"/>
        <dbReference type="ChEBI" id="CHEBI:59776"/>
        <dbReference type="ChEBI" id="CHEBI:456216"/>
        <dbReference type="EC" id="2.7.1.28"/>
    </reaction>
</comment>
<evidence type="ECO:0000256" key="6">
    <source>
        <dbReference type="ARBA" id="ARBA00022777"/>
    </source>
</evidence>
<comment type="function">
    <text evidence="1">Catalyzes both the phosphorylation of dihydroxyacetone and of glyceraldehyde.</text>
</comment>
<dbReference type="NCBIfam" id="TIGR02361">
    <property type="entry name" value="dak_ATP"/>
    <property type="match status" value="1"/>
</dbReference>
<evidence type="ECO:0000256" key="8">
    <source>
        <dbReference type="ARBA" id="ARBA00022840"/>
    </source>
</evidence>
<keyword evidence="6" id="KW-0418">Kinase</keyword>
<keyword evidence="7" id="KW-0319">Glycerol metabolism</keyword>
<dbReference type="InterPro" id="IPR004006">
    <property type="entry name" value="DhaK_dom"/>
</dbReference>
<gene>
    <name evidence="13" type="ORF">Sste5346_008580</name>
</gene>
<sequence>MSSKHYFPDTAANELVPAALRALTTATPHLQLLQADRVVLNASHKQGTVALISGGGSGHEPGWAGYVGNGLLAGAACGDIFASPSMKQVLAAIKGVPGAATSTAGTLLMITNYTGDRLHFGLAAERAKALGLSGGRVEVLPATDDVSIPRSRVRVGRRGMPGHVLTLKCTGAASAEGRDFDACVHIAKSVNEQLVTIGSALDHCHVPGRQNHEAVGSDVCVVGAGIHNEPGAELLTPFPSVPDLIKHLLNRLCDPTDTERAFVDFSDTTDEVVLLINNYGGLSNLELGALTDEVIQQLKSTWGIVPVRILCGVFETSLNGPGFSVSLANFGKAAKQAGLQGGAAELLALLDAPTDAPAWPKTAVYAGPATSLDASAQAADELTRTIAESEDIKVSPTLLDSLIRTACTTAIAAEPRLTEWDMVMGDGDCGTAVEFVSQAILKLLDDKKVAATGSVLTLLFAVIDAVDDMGGTLGAIFGILLSALASQLQSLRASYDAADPALYAKALLAAVEALKGYTPAREGDRTVMDVLIPFAEAFAAAPADFKGAVATAHSKAEGTRLLQPKLGRATYVGTDANGQQPQLPDPGAYALYEMLSGMLTSLGQKE</sequence>
<proteinExistence type="inferred from homology"/>
<dbReference type="InterPro" id="IPR036117">
    <property type="entry name" value="DhaL_dom_sf"/>
</dbReference>
<dbReference type="InterPro" id="IPR050861">
    <property type="entry name" value="Dihydroxyacetone_Kinase"/>
</dbReference>
<name>A0ABR3YNT2_9PEZI</name>
<keyword evidence="4" id="KW-0808">Transferase</keyword>
<dbReference type="PROSITE" id="PS51481">
    <property type="entry name" value="DHAK"/>
    <property type="match status" value="1"/>
</dbReference>
<dbReference type="SMART" id="SM01120">
    <property type="entry name" value="Dak2"/>
    <property type="match status" value="1"/>
</dbReference>
<keyword evidence="14" id="KW-1185">Reference proteome</keyword>
<evidence type="ECO:0000313" key="13">
    <source>
        <dbReference type="EMBL" id="KAL1890001.1"/>
    </source>
</evidence>
<reference evidence="13 14" key="1">
    <citation type="journal article" date="2024" name="IMA Fungus">
        <title>IMA Genome - F19 : A genome assembly and annotation guide to empower mycologists, including annotated draft genome sequences of Ceratocystis pirilliformis, Diaporthe australafricana, Fusarium ophioides, Paecilomyces lecythidis, and Sporothrix stenoceras.</title>
        <authorList>
            <person name="Aylward J."/>
            <person name="Wilson A.M."/>
            <person name="Visagie C.M."/>
            <person name="Spraker J."/>
            <person name="Barnes I."/>
            <person name="Buitendag C."/>
            <person name="Ceriani C."/>
            <person name="Del Mar Angel L."/>
            <person name="du Plessis D."/>
            <person name="Fuchs T."/>
            <person name="Gasser K."/>
            <person name="Kramer D."/>
            <person name="Li W."/>
            <person name="Munsamy K."/>
            <person name="Piso A."/>
            <person name="Price J.L."/>
            <person name="Sonnekus B."/>
            <person name="Thomas C."/>
            <person name="van der Nest A."/>
            <person name="van Dijk A."/>
            <person name="van Heerden A."/>
            <person name="van Vuuren N."/>
            <person name="Yilmaz N."/>
            <person name="Duong T.A."/>
            <person name="van der Merwe N.A."/>
            <person name="Wingfield M.J."/>
            <person name="Wingfield B.D."/>
        </authorList>
    </citation>
    <scope>NUCLEOTIDE SEQUENCE [LARGE SCALE GENOMIC DNA]</scope>
    <source>
        <strain evidence="13 14">CMW 5346</strain>
    </source>
</reference>
<dbReference type="PROSITE" id="PS51480">
    <property type="entry name" value="DHAL"/>
    <property type="match status" value="1"/>
</dbReference>
<keyword evidence="5" id="KW-0547">Nucleotide-binding</keyword>
<evidence type="ECO:0000313" key="14">
    <source>
        <dbReference type="Proteomes" id="UP001583186"/>
    </source>
</evidence>
<accession>A0ABR3YNT2</accession>
<protein>
    <recommendedName>
        <fullName evidence="15">Dihydroxyacetone kinase</fullName>
    </recommendedName>
</protein>
<dbReference type="EMBL" id="JAWCUI010000067">
    <property type="protein sequence ID" value="KAL1890001.1"/>
    <property type="molecule type" value="Genomic_DNA"/>
</dbReference>
<evidence type="ECO:0000256" key="7">
    <source>
        <dbReference type="ARBA" id="ARBA00022798"/>
    </source>
</evidence>
<comment type="caution">
    <text evidence="13">The sequence shown here is derived from an EMBL/GenBank/DDBJ whole genome shotgun (WGS) entry which is preliminary data.</text>
</comment>
<dbReference type="SUPFAM" id="SSF82549">
    <property type="entry name" value="DAK1/DegV-like"/>
    <property type="match status" value="1"/>
</dbReference>
<organism evidence="13 14">
    <name type="scientific">Sporothrix stenoceras</name>
    <dbReference type="NCBI Taxonomy" id="5173"/>
    <lineage>
        <taxon>Eukaryota</taxon>
        <taxon>Fungi</taxon>
        <taxon>Dikarya</taxon>
        <taxon>Ascomycota</taxon>
        <taxon>Pezizomycotina</taxon>
        <taxon>Sordariomycetes</taxon>
        <taxon>Sordariomycetidae</taxon>
        <taxon>Ophiostomatales</taxon>
        <taxon>Ophiostomataceae</taxon>
        <taxon>Sporothrix</taxon>
    </lineage>
</organism>
<evidence type="ECO:0000256" key="1">
    <source>
        <dbReference type="ARBA" id="ARBA00003264"/>
    </source>
</evidence>
<evidence type="ECO:0000256" key="10">
    <source>
        <dbReference type="ARBA" id="ARBA00048898"/>
    </source>
</evidence>
<dbReference type="Pfam" id="PF02733">
    <property type="entry name" value="Dak1"/>
    <property type="match status" value="1"/>
</dbReference>
<dbReference type="InterPro" id="IPR004007">
    <property type="entry name" value="DhaL_dom"/>
</dbReference>
<comment type="pathway">
    <text evidence="2">Polyol metabolism; glycerol fermentation; glycerone phosphate from glycerol (oxidative route): step 2/2.</text>
</comment>
<dbReference type="Proteomes" id="UP001583186">
    <property type="component" value="Unassembled WGS sequence"/>
</dbReference>
<evidence type="ECO:0000256" key="3">
    <source>
        <dbReference type="ARBA" id="ARBA00008757"/>
    </source>
</evidence>
<dbReference type="Gene3D" id="1.25.40.340">
    <property type="match status" value="1"/>
</dbReference>